<comment type="similarity">
    <text evidence="2 5">Belongs to the pseudouridine synthase TruB family. Type 1 subfamily.</text>
</comment>
<evidence type="ECO:0000256" key="5">
    <source>
        <dbReference type="HAMAP-Rule" id="MF_01080"/>
    </source>
</evidence>
<dbReference type="InterPro" id="IPR032819">
    <property type="entry name" value="TruB_C"/>
</dbReference>
<gene>
    <name evidence="5 8" type="primary">truB</name>
    <name evidence="8" type="ORF">KS4_11810</name>
</gene>
<dbReference type="NCBIfam" id="TIGR00431">
    <property type="entry name" value="TruB"/>
    <property type="match status" value="1"/>
</dbReference>
<keyword evidence="9" id="KW-1185">Reference proteome</keyword>
<comment type="catalytic activity">
    <reaction evidence="1 5">
        <text>uridine(55) in tRNA = pseudouridine(55) in tRNA</text>
        <dbReference type="Rhea" id="RHEA:42532"/>
        <dbReference type="Rhea" id="RHEA-COMP:10101"/>
        <dbReference type="Rhea" id="RHEA-COMP:10102"/>
        <dbReference type="ChEBI" id="CHEBI:65314"/>
        <dbReference type="ChEBI" id="CHEBI:65315"/>
        <dbReference type="EC" id="5.4.99.25"/>
    </reaction>
</comment>
<keyword evidence="4 5" id="KW-0413">Isomerase</keyword>
<proteinExistence type="inferred from homology"/>
<dbReference type="EC" id="5.4.99.25" evidence="5"/>
<dbReference type="InterPro" id="IPR014780">
    <property type="entry name" value="tRNA_psdUridine_synth_TruB"/>
</dbReference>
<comment type="function">
    <text evidence="5">Responsible for synthesis of pseudouridine from uracil-55 in the psi GC loop of transfer RNAs.</text>
</comment>
<dbReference type="RefSeq" id="WP_145075779.1">
    <property type="nucleotide sequence ID" value="NZ_CP036425.1"/>
</dbReference>
<dbReference type="HAMAP" id="MF_01080">
    <property type="entry name" value="TruB_bact"/>
    <property type="match status" value="1"/>
</dbReference>
<keyword evidence="3 5" id="KW-0819">tRNA processing</keyword>
<dbReference type="CDD" id="cd02573">
    <property type="entry name" value="PseudoU_synth_EcTruB"/>
    <property type="match status" value="1"/>
</dbReference>
<dbReference type="InterPro" id="IPR020103">
    <property type="entry name" value="PsdUridine_synth_cat_dom_sf"/>
</dbReference>
<dbReference type="EMBL" id="CP036425">
    <property type="protein sequence ID" value="QDU33136.1"/>
    <property type="molecule type" value="Genomic_DNA"/>
</dbReference>
<dbReference type="KEGG" id="pcor:KS4_11810"/>
<evidence type="ECO:0000313" key="9">
    <source>
        <dbReference type="Proteomes" id="UP000317369"/>
    </source>
</evidence>
<dbReference type="SUPFAM" id="SSF55120">
    <property type="entry name" value="Pseudouridine synthase"/>
    <property type="match status" value="1"/>
</dbReference>
<dbReference type="OrthoDB" id="9802309at2"/>
<protein>
    <recommendedName>
        <fullName evidence="5">tRNA pseudouridine synthase B</fullName>
        <ecNumber evidence="5">5.4.99.25</ecNumber>
    </recommendedName>
    <alternativeName>
        <fullName evidence="5">tRNA pseudouridine(55) synthase</fullName>
        <shortName evidence="5">Psi55 synthase</shortName>
    </alternativeName>
    <alternativeName>
        <fullName evidence="5">tRNA pseudouridylate synthase</fullName>
    </alternativeName>
    <alternativeName>
        <fullName evidence="5">tRNA-uridine isomerase</fullName>
    </alternativeName>
</protein>
<dbReference type="PANTHER" id="PTHR13767">
    <property type="entry name" value="TRNA-PSEUDOURIDINE SYNTHASE"/>
    <property type="match status" value="1"/>
</dbReference>
<dbReference type="PANTHER" id="PTHR13767:SF2">
    <property type="entry name" value="PSEUDOURIDYLATE SYNTHASE TRUB1"/>
    <property type="match status" value="1"/>
</dbReference>
<evidence type="ECO:0000259" key="6">
    <source>
        <dbReference type="Pfam" id="PF01509"/>
    </source>
</evidence>
<evidence type="ECO:0000256" key="1">
    <source>
        <dbReference type="ARBA" id="ARBA00000385"/>
    </source>
</evidence>
<feature type="active site" description="Nucleophile" evidence="5">
    <location>
        <position position="62"/>
    </location>
</feature>
<organism evidence="8 9">
    <name type="scientific">Poriferisphaera corsica</name>
    <dbReference type="NCBI Taxonomy" id="2528020"/>
    <lineage>
        <taxon>Bacteria</taxon>
        <taxon>Pseudomonadati</taxon>
        <taxon>Planctomycetota</taxon>
        <taxon>Phycisphaerae</taxon>
        <taxon>Phycisphaerales</taxon>
        <taxon>Phycisphaeraceae</taxon>
        <taxon>Poriferisphaera</taxon>
    </lineage>
</organism>
<evidence type="ECO:0000313" key="8">
    <source>
        <dbReference type="EMBL" id="QDU33136.1"/>
    </source>
</evidence>
<feature type="domain" description="tRNA pseudouridylate synthase B C-terminal" evidence="7">
    <location>
        <begin position="197"/>
        <end position="237"/>
    </location>
</feature>
<evidence type="ECO:0000256" key="4">
    <source>
        <dbReference type="ARBA" id="ARBA00023235"/>
    </source>
</evidence>
<dbReference type="Gene3D" id="3.30.2350.10">
    <property type="entry name" value="Pseudouridine synthase"/>
    <property type="match status" value="1"/>
</dbReference>
<evidence type="ECO:0000259" key="7">
    <source>
        <dbReference type="Pfam" id="PF16198"/>
    </source>
</evidence>
<dbReference type="InterPro" id="IPR002501">
    <property type="entry name" value="PsdUridine_synth_N"/>
</dbReference>
<sequence length="250" mass="27424">MNNQNGIKRGISGIILVDKPLGLSSMDICRKVRRAVPRIVVQGKNGRLKEKWARVGHCGTLDPLATGLVIVCIGKATKSVSQIMGQPKTYIADIDLSAFTITDDAEGDPEPVIITQPPTQADIQSALDTHFAGIIQQTPPAYSAIHINGQRAYKLARSGQDVELKPRPVQIYNITINQYAFPHLQLTIDCGKGTYIRSIARDLGKHLGTGGYLTALRRTQVGPYNVQDAVSIQRFDQPVEQRDLMEAIKE</sequence>
<dbReference type="Pfam" id="PF16198">
    <property type="entry name" value="TruB_C_2"/>
    <property type="match status" value="1"/>
</dbReference>
<dbReference type="Pfam" id="PF01509">
    <property type="entry name" value="TruB_N"/>
    <property type="match status" value="1"/>
</dbReference>
<dbReference type="Proteomes" id="UP000317369">
    <property type="component" value="Chromosome"/>
</dbReference>
<dbReference type="GO" id="GO:0003723">
    <property type="term" value="F:RNA binding"/>
    <property type="evidence" value="ECO:0007669"/>
    <property type="project" value="InterPro"/>
</dbReference>
<evidence type="ECO:0000256" key="3">
    <source>
        <dbReference type="ARBA" id="ARBA00022694"/>
    </source>
</evidence>
<dbReference type="GO" id="GO:0031119">
    <property type="term" value="P:tRNA pseudouridine synthesis"/>
    <property type="evidence" value="ECO:0007669"/>
    <property type="project" value="UniProtKB-UniRule"/>
</dbReference>
<name>A0A517YSE3_9BACT</name>
<dbReference type="GO" id="GO:0160148">
    <property type="term" value="F:tRNA pseudouridine(55) synthase activity"/>
    <property type="evidence" value="ECO:0007669"/>
    <property type="project" value="UniProtKB-EC"/>
</dbReference>
<accession>A0A517YSE3</accession>
<dbReference type="AlphaFoldDB" id="A0A517YSE3"/>
<reference evidence="8 9" key="1">
    <citation type="submission" date="2019-02" db="EMBL/GenBank/DDBJ databases">
        <title>Deep-cultivation of Planctomycetes and their phenomic and genomic characterization uncovers novel biology.</title>
        <authorList>
            <person name="Wiegand S."/>
            <person name="Jogler M."/>
            <person name="Boedeker C."/>
            <person name="Pinto D."/>
            <person name="Vollmers J."/>
            <person name="Rivas-Marin E."/>
            <person name="Kohn T."/>
            <person name="Peeters S.H."/>
            <person name="Heuer A."/>
            <person name="Rast P."/>
            <person name="Oberbeckmann S."/>
            <person name="Bunk B."/>
            <person name="Jeske O."/>
            <person name="Meyerdierks A."/>
            <person name="Storesund J.E."/>
            <person name="Kallscheuer N."/>
            <person name="Luecker S."/>
            <person name="Lage O.M."/>
            <person name="Pohl T."/>
            <person name="Merkel B.J."/>
            <person name="Hornburger P."/>
            <person name="Mueller R.-W."/>
            <person name="Bruemmer F."/>
            <person name="Labrenz M."/>
            <person name="Spormann A.M."/>
            <person name="Op den Camp H."/>
            <person name="Overmann J."/>
            <person name="Amann R."/>
            <person name="Jetten M.S.M."/>
            <person name="Mascher T."/>
            <person name="Medema M.H."/>
            <person name="Devos D.P."/>
            <person name="Kaster A.-K."/>
            <person name="Ovreas L."/>
            <person name="Rohde M."/>
            <person name="Galperin M.Y."/>
            <person name="Jogler C."/>
        </authorList>
    </citation>
    <scope>NUCLEOTIDE SEQUENCE [LARGE SCALE GENOMIC DNA]</scope>
    <source>
        <strain evidence="8 9">KS4</strain>
    </source>
</reference>
<dbReference type="GO" id="GO:1990481">
    <property type="term" value="P:mRNA pseudouridine synthesis"/>
    <property type="evidence" value="ECO:0007669"/>
    <property type="project" value="TreeGrafter"/>
</dbReference>
<feature type="domain" description="Pseudouridine synthase II N-terminal" evidence="6">
    <location>
        <begin position="52"/>
        <end position="196"/>
    </location>
</feature>
<evidence type="ECO:0000256" key="2">
    <source>
        <dbReference type="ARBA" id="ARBA00005642"/>
    </source>
</evidence>